<dbReference type="Proteomes" id="UP001589607">
    <property type="component" value="Unassembled WGS sequence"/>
</dbReference>
<proteinExistence type="predicted"/>
<sequence length="173" mass="21063">MIPGFFWRILPGSDFFWKPIEKIQEKNYNLELTGFEFNDGKLVYIDESERSFNGDGYSIWIYEIDEKTAKYFKNPNDEFFSKYPNTELRSNWKSEFWKKTPFDQKEQQFFNFAHSSLDKLKFELEDLLIEKGNYYAYEYYMHNFSDENIFIGNIDFYIICPNRKIIVKINHNT</sequence>
<keyword evidence="2" id="KW-1185">Reference proteome</keyword>
<reference evidence="1 2" key="1">
    <citation type="submission" date="2024-09" db="EMBL/GenBank/DDBJ databases">
        <authorList>
            <person name="Sun Q."/>
            <person name="Mori K."/>
        </authorList>
    </citation>
    <scope>NUCLEOTIDE SEQUENCE [LARGE SCALE GENOMIC DNA]</scope>
    <source>
        <strain evidence="1 2">CECT 7955</strain>
    </source>
</reference>
<comment type="caution">
    <text evidence="1">The sequence shown here is derived from an EMBL/GenBank/DDBJ whole genome shotgun (WGS) entry which is preliminary data.</text>
</comment>
<dbReference type="RefSeq" id="WP_264554442.1">
    <property type="nucleotide sequence ID" value="NZ_CBCSGE010000002.1"/>
</dbReference>
<evidence type="ECO:0000313" key="2">
    <source>
        <dbReference type="Proteomes" id="UP001589607"/>
    </source>
</evidence>
<gene>
    <name evidence="1" type="ORF">ACFFVF_07755</name>
</gene>
<dbReference type="EMBL" id="JBHMEY010000018">
    <property type="protein sequence ID" value="MFB9096402.1"/>
    <property type="molecule type" value="Genomic_DNA"/>
</dbReference>
<protein>
    <recommendedName>
        <fullName evidence="3">DUF4178 domain-containing protein</fullName>
    </recommendedName>
</protein>
<name>A0ABV5GLZ6_9FLAO</name>
<evidence type="ECO:0000313" key="1">
    <source>
        <dbReference type="EMBL" id="MFB9096402.1"/>
    </source>
</evidence>
<evidence type="ECO:0008006" key="3">
    <source>
        <dbReference type="Google" id="ProtNLM"/>
    </source>
</evidence>
<accession>A0ABV5GLZ6</accession>
<organism evidence="1 2">
    <name type="scientific">Flavobacterium jumunjinense</name>
    <dbReference type="NCBI Taxonomy" id="998845"/>
    <lineage>
        <taxon>Bacteria</taxon>
        <taxon>Pseudomonadati</taxon>
        <taxon>Bacteroidota</taxon>
        <taxon>Flavobacteriia</taxon>
        <taxon>Flavobacteriales</taxon>
        <taxon>Flavobacteriaceae</taxon>
        <taxon>Flavobacterium</taxon>
    </lineage>
</organism>